<reference evidence="4" key="2">
    <citation type="submission" date="2025-09" db="UniProtKB">
        <authorList>
            <consortium name="Ensembl"/>
        </authorList>
    </citation>
    <scope>IDENTIFICATION</scope>
</reference>
<evidence type="ECO:0000313" key="4">
    <source>
        <dbReference type="Ensembl" id="ENSSMRP00000009411.1"/>
    </source>
</evidence>
<dbReference type="InterPro" id="IPR024661">
    <property type="entry name" value="RNA_pol_III_Rpc31"/>
</dbReference>
<dbReference type="OMA" id="EEKQGGY"/>
<proteinExistence type="inferred from homology"/>
<dbReference type="PANTHER" id="PTHR15367:SF3">
    <property type="entry name" value="DNA-DIRECTED RNA POLYMERASE III SUBUNIT RPC7"/>
    <property type="match status" value="1"/>
</dbReference>
<comment type="subcellular location">
    <subcellularLocation>
        <location evidence="1">Nucleus</location>
    </subcellularLocation>
</comment>
<dbReference type="Proteomes" id="UP000694421">
    <property type="component" value="Unplaced"/>
</dbReference>
<keyword evidence="3" id="KW-0539">Nucleus</keyword>
<reference evidence="4" key="1">
    <citation type="submission" date="2025-08" db="UniProtKB">
        <authorList>
            <consortium name="Ensembl"/>
        </authorList>
    </citation>
    <scope>IDENTIFICATION</scope>
</reference>
<dbReference type="GO" id="GO:0005666">
    <property type="term" value="C:RNA polymerase III complex"/>
    <property type="evidence" value="ECO:0007669"/>
    <property type="project" value="TreeGrafter"/>
</dbReference>
<evidence type="ECO:0000256" key="2">
    <source>
        <dbReference type="ARBA" id="ARBA00008352"/>
    </source>
</evidence>
<organism evidence="4 5">
    <name type="scientific">Salvator merianae</name>
    <name type="common">Argentine black and white tegu</name>
    <name type="synonym">Tupinambis merianae</name>
    <dbReference type="NCBI Taxonomy" id="96440"/>
    <lineage>
        <taxon>Eukaryota</taxon>
        <taxon>Metazoa</taxon>
        <taxon>Chordata</taxon>
        <taxon>Craniata</taxon>
        <taxon>Vertebrata</taxon>
        <taxon>Euteleostomi</taxon>
        <taxon>Lepidosauria</taxon>
        <taxon>Squamata</taxon>
        <taxon>Bifurcata</taxon>
        <taxon>Unidentata</taxon>
        <taxon>Episquamata</taxon>
        <taxon>Laterata</taxon>
        <taxon>Teiioidea</taxon>
        <taxon>Teiidae</taxon>
        <taxon>Salvator</taxon>
    </lineage>
</organism>
<sequence>MAGRGRGRSALSFNIEAVGFGKGEALPETVFGPPPLYPTTDFKAIPLKTGEDEDYLLALKQELRNAMRSTPYFVTRKDDDQVAGCFCSHCHGGQPALTL</sequence>
<protein>
    <submittedName>
        <fullName evidence="4">Uncharacterized protein</fullName>
    </submittedName>
</protein>
<name>A0A8D0DMU5_SALMN</name>
<dbReference type="Ensembl" id="ENSSMRT00000010969.1">
    <property type="protein sequence ID" value="ENSSMRP00000009411.1"/>
    <property type="gene ID" value="ENSSMRG00000007509.1"/>
</dbReference>
<evidence type="ECO:0000256" key="3">
    <source>
        <dbReference type="ARBA" id="ARBA00023242"/>
    </source>
</evidence>
<accession>A0A8D0DMU5</accession>
<dbReference type="GeneTree" id="ENSGT01030000235264"/>
<dbReference type="Pfam" id="PF11705">
    <property type="entry name" value="RNA_pol_3_Rpc31"/>
    <property type="match status" value="1"/>
</dbReference>
<comment type="similarity">
    <text evidence="2">Belongs to the eukaryotic RPC7 RNA polymerase subunit family.</text>
</comment>
<dbReference type="GO" id="GO:0006383">
    <property type="term" value="P:transcription by RNA polymerase III"/>
    <property type="evidence" value="ECO:0007669"/>
    <property type="project" value="InterPro"/>
</dbReference>
<keyword evidence="5" id="KW-1185">Reference proteome</keyword>
<dbReference type="PANTHER" id="PTHR15367">
    <property type="entry name" value="DNA-DIRECTED RNA POLYMERASE III"/>
    <property type="match status" value="1"/>
</dbReference>
<evidence type="ECO:0000256" key="1">
    <source>
        <dbReference type="ARBA" id="ARBA00004123"/>
    </source>
</evidence>
<dbReference type="AlphaFoldDB" id="A0A8D0DMU5"/>
<evidence type="ECO:0000313" key="5">
    <source>
        <dbReference type="Proteomes" id="UP000694421"/>
    </source>
</evidence>